<dbReference type="Gene3D" id="3.10.450.50">
    <property type="match status" value="1"/>
</dbReference>
<proteinExistence type="predicted"/>
<dbReference type="Pfam" id="PF02810">
    <property type="entry name" value="SEC-C"/>
    <property type="match status" value="1"/>
</dbReference>
<dbReference type="Pfam" id="PF06685">
    <property type="entry name" value="DUF1186"/>
    <property type="match status" value="1"/>
</dbReference>
<comment type="caution">
    <text evidence="1">The sequence shown here is derived from an EMBL/GenBank/DDBJ whole genome shotgun (WGS) entry which is preliminary data.</text>
</comment>
<keyword evidence="2" id="KW-1185">Reference proteome</keyword>
<gene>
    <name evidence="1" type="ORF">QO016_000952</name>
</gene>
<evidence type="ECO:0008006" key="3">
    <source>
        <dbReference type="Google" id="ProtNLM"/>
    </source>
</evidence>
<organism evidence="1 2">
    <name type="scientific">Methylobacterium persicinum</name>
    <dbReference type="NCBI Taxonomy" id="374426"/>
    <lineage>
        <taxon>Bacteria</taxon>
        <taxon>Pseudomonadati</taxon>
        <taxon>Pseudomonadota</taxon>
        <taxon>Alphaproteobacteria</taxon>
        <taxon>Hyphomicrobiales</taxon>
        <taxon>Methylobacteriaceae</taxon>
        <taxon>Methylobacterium</taxon>
    </lineage>
</organism>
<dbReference type="SUPFAM" id="SSF103642">
    <property type="entry name" value="Sec-C motif"/>
    <property type="match status" value="1"/>
</dbReference>
<dbReference type="RefSeq" id="WP_238250062.1">
    <property type="nucleotide sequence ID" value="NZ_BPQX01000037.1"/>
</dbReference>
<evidence type="ECO:0000313" key="1">
    <source>
        <dbReference type="EMBL" id="MDQ0441469.1"/>
    </source>
</evidence>
<dbReference type="InterPro" id="IPR010602">
    <property type="entry name" value="DUF1186"/>
</dbReference>
<protein>
    <recommendedName>
        <fullName evidence="3">DUF1186 domain-containing protein</fullName>
    </recommendedName>
</protein>
<evidence type="ECO:0000313" key="2">
    <source>
        <dbReference type="Proteomes" id="UP001236369"/>
    </source>
</evidence>
<name>A0ABU0HGM3_9HYPH</name>
<dbReference type="InterPro" id="IPR004027">
    <property type="entry name" value="SEC_C_motif"/>
</dbReference>
<sequence length="294" mass="32311">MTAETTALALLIEDLAGAVHLPAGALRKALEHQDAIATATLPLLEKAATGDELDERDANLLFWGLHVMAQARDSRALPPLLSLLRQDIEIVEAVLGDAVTATLPRVLASLFDGQTDPLFRLILDSSLDDTIRQSVLTACCTLCIAGRIEREALQRLLVRFDDAQAAIEGDIGWSAWEEAIAVLGLRDLAPRVEAARKDGRIDKEFSDPEWFRDTLREAERHPHDFDRLPPDQYGYLDDAIAALDWTREGFGEPQRNPFKDVGRNDPCPCGSGLKFKRCCLGKVEAEAPWAPPAA</sequence>
<dbReference type="EMBL" id="JAUSVV010000002">
    <property type="protein sequence ID" value="MDQ0441469.1"/>
    <property type="molecule type" value="Genomic_DNA"/>
</dbReference>
<reference evidence="1 2" key="1">
    <citation type="submission" date="2023-07" db="EMBL/GenBank/DDBJ databases">
        <title>Genomic Encyclopedia of Type Strains, Phase IV (KMG-IV): sequencing the most valuable type-strain genomes for metagenomic binning, comparative biology and taxonomic classification.</title>
        <authorList>
            <person name="Goeker M."/>
        </authorList>
    </citation>
    <scope>NUCLEOTIDE SEQUENCE [LARGE SCALE GENOMIC DNA]</scope>
    <source>
        <strain evidence="1 2">DSM 19562</strain>
    </source>
</reference>
<dbReference type="Proteomes" id="UP001236369">
    <property type="component" value="Unassembled WGS sequence"/>
</dbReference>
<accession>A0ABU0HGM3</accession>